<keyword evidence="3" id="KW-1185">Reference proteome</keyword>
<reference evidence="3" key="1">
    <citation type="submission" date="2016-10" db="EMBL/GenBank/DDBJ databases">
        <authorList>
            <person name="Varghese N."/>
            <person name="Submissions S."/>
        </authorList>
    </citation>
    <scope>NUCLEOTIDE SEQUENCE [LARGE SCALE GENOMIC DNA]</scope>
    <source>
        <strain evidence="3">CGMCC 1.8946</strain>
    </source>
</reference>
<keyword evidence="1" id="KW-0472">Membrane</keyword>
<accession>A0A1G4SEC1</accession>
<sequence>MRISEKNEENINSLRKVKPMNKYDKKNPLWFKIVWMIVVVVEIYVFFINKHFVVGVLTLGLFCIAFGFNKLKHSRPQAIFAFVIGLILFILAWLLYAAENH</sequence>
<feature type="transmembrane region" description="Helical" evidence="1">
    <location>
        <begin position="29"/>
        <end position="47"/>
    </location>
</feature>
<keyword evidence="1" id="KW-1133">Transmembrane helix</keyword>
<dbReference type="Proteomes" id="UP000198601">
    <property type="component" value="Unassembled WGS sequence"/>
</dbReference>
<name>A0A1G4SEC1_9BACL</name>
<proteinExistence type="predicted"/>
<feature type="transmembrane region" description="Helical" evidence="1">
    <location>
        <begin position="78"/>
        <end position="98"/>
    </location>
</feature>
<evidence type="ECO:0000313" key="2">
    <source>
        <dbReference type="EMBL" id="SCW67371.1"/>
    </source>
</evidence>
<feature type="transmembrane region" description="Helical" evidence="1">
    <location>
        <begin position="53"/>
        <end position="71"/>
    </location>
</feature>
<gene>
    <name evidence="2" type="ORF">SAMN04487970_10278</name>
</gene>
<protein>
    <submittedName>
        <fullName evidence="2">Uncharacterized protein</fullName>
    </submittedName>
</protein>
<dbReference type="EMBL" id="FMTT01000027">
    <property type="protein sequence ID" value="SCW67371.1"/>
    <property type="molecule type" value="Genomic_DNA"/>
</dbReference>
<keyword evidence="1" id="KW-0812">Transmembrane</keyword>
<evidence type="ECO:0000256" key="1">
    <source>
        <dbReference type="SAM" id="Phobius"/>
    </source>
</evidence>
<evidence type="ECO:0000313" key="3">
    <source>
        <dbReference type="Proteomes" id="UP000198601"/>
    </source>
</evidence>
<organism evidence="2 3">
    <name type="scientific">Paenibacillus tianmuensis</name>
    <dbReference type="NCBI Taxonomy" id="624147"/>
    <lineage>
        <taxon>Bacteria</taxon>
        <taxon>Bacillati</taxon>
        <taxon>Bacillota</taxon>
        <taxon>Bacilli</taxon>
        <taxon>Bacillales</taxon>
        <taxon>Paenibacillaceae</taxon>
        <taxon>Paenibacillus</taxon>
    </lineage>
</organism>
<dbReference type="AlphaFoldDB" id="A0A1G4SEC1"/>